<dbReference type="PANTHER" id="PTHR10151">
    <property type="entry name" value="ECTONUCLEOTIDE PYROPHOSPHATASE/PHOSPHODIESTERASE"/>
    <property type="match status" value="1"/>
</dbReference>
<gene>
    <name evidence="1" type="ORF">SBAD_LOCUS8997</name>
</gene>
<dbReference type="SUPFAM" id="SSF53649">
    <property type="entry name" value="Alkaline phosphatase-like"/>
    <property type="match status" value="1"/>
</dbReference>
<dbReference type="Proteomes" id="UP000270296">
    <property type="component" value="Unassembled WGS sequence"/>
</dbReference>
<dbReference type="InterPro" id="IPR017850">
    <property type="entry name" value="Alkaline_phosphatase_core_sf"/>
</dbReference>
<dbReference type="WBParaSite" id="SBAD_0000932401-mRNA-1">
    <property type="protein sequence ID" value="SBAD_0000932401-mRNA-1"/>
    <property type="gene ID" value="SBAD_0000932401"/>
</dbReference>
<dbReference type="EMBL" id="UZAM01012191">
    <property type="protein sequence ID" value="VDP20529.1"/>
    <property type="molecule type" value="Genomic_DNA"/>
</dbReference>
<keyword evidence="2" id="KW-1185">Reference proteome</keyword>
<name>A0A183IZF0_9BILA</name>
<proteinExistence type="predicted"/>
<dbReference type="InterPro" id="IPR002591">
    <property type="entry name" value="Phosphodiest/P_Trfase"/>
</dbReference>
<protein>
    <submittedName>
        <fullName evidence="3">Ectonucleotide pyrophosphatase/phosphodiesterase family member 5-like</fullName>
    </submittedName>
</protein>
<dbReference type="CDD" id="cd16018">
    <property type="entry name" value="Enpp"/>
    <property type="match status" value="1"/>
</dbReference>
<dbReference type="GO" id="GO:0031674">
    <property type="term" value="C:I band"/>
    <property type="evidence" value="ECO:0007669"/>
    <property type="project" value="TreeGrafter"/>
</dbReference>
<dbReference type="OrthoDB" id="415411at2759"/>
<accession>A0A183IZF0</accession>
<organism evidence="3">
    <name type="scientific">Soboliphyme baturini</name>
    <dbReference type="NCBI Taxonomy" id="241478"/>
    <lineage>
        <taxon>Eukaryota</taxon>
        <taxon>Metazoa</taxon>
        <taxon>Ecdysozoa</taxon>
        <taxon>Nematoda</taxon>
        <taxon>Enoplea</taxon>
        <taxon>Dorylaimia</taxon>
        <taxon>Dioctophymatida</taxon>
        <taxon>Dioctophymatoidea</taxon>
        <taxon>Soboliphymatidae</taxon>
        <taxon>Soboliphyme</taxon>
    </lineage>
</organism>
<sequence length="260" mass="29845">MSFDGFQRYYLDRKKTVAMNFIKRYGSHAPFMYPSFPSKTIPNHYAIVTGLYPESNGIVENKFYDPQMKKYFSMKDDSYKDPAWWKGEPIWNTAQNNKMKSATHIWAGSEVKIQGKQPSYFAEYDPKFNFTKKVDKIIEWLNYNDTARPSVINAYFNEPDLVGHKYGPNSEEINAILKTVDGIPDYLMSSLLKNNLFNCLNIIILADHGMQKVHKGFFSIHQYIPDTKGMVISDGGPLTRILLNASSKSVLPCGIKFKMS</sequence>
<dbReference type="Pfam" id="PF01663">
    <property type="entry name" value="Phosphodiest"/>
    <property type="match status" value="1"/>
</dbReference>
<dbReference type="GO" id="GO:0055120">
    <property type="term" value="C:striated muscle dense body"/>
    <property type="evidence" value="ECO:0007669"/>
    <property type="project" value="TreeGrafter"/>
</dbReference>
<evidence type="ECO:0000313" key="1">
    <source>
        <dbReference type="EMBL" id="VDP20529.1"/>
    </source>
</evidence>
<dbReference type="PANTHER" id="PTHR10151:SF114">
    <property type="entry name" value="ECTONUCLEOTIDE PYROPHOSPHATASE_PHOSPHODIESTERASE C27A7.3"/>
    <property type="match status" value="1"/>
</dbReference>
<evidence type="ECO:0000313" key="3">
    <source>
        <dbReference type="WBParaSite" id="SBAD_0000932401-mRNA-1"/>
    </source>
</evidence>
<reference evidence="3" key="1">
    <citation type="submission" date="2016-06" db="UniProtKB">
        <authorList>
            <consortium name="WormBaseParasite"/>
        </authorList>
    </citation>
    <scope>IDENTIFICATION</scope>
</reference>
<dbReference type="AlphaFoldDB" id="A0A183IZF0"/>
<evidence type="ECO:0000313" key="2">
    <source>
        <dbReference type="Proteomes" id="UP000270296"/>
    </source>
</evidence>
<dbReference type="Gene3D" id="3.40.720.10">
    <property type="entry name" value="Alkaline Phosphatase, subunit A"/>
    <property type="match status" value="1"/>
</dbReference>
<dbReference type="GO" id="GO:0016529">
    <property type="term" value="C:sarcoplasmic reticulum"/>
    <property type="evidence" value="ECO:0007669"/>
    <property type="project" value="TreeGrafter"/>
</dbReference>
<reference evidence="1 2" key="2">
    <citation type="submission" date="2018-11" db="EMBL/GenBank/DDBJ databases">
        <authorList>
            <consortium name="Pathogen Informatics"/>
        </authorList>
    </citation>
    <scope>NUCLEOTIDE SEQUENCE [LARGE SCALE GENOMIC DNA]</scope>
</reference>